<proteinExistence type="predicted"/>
<organism evidence="1 2">
    <name type="scientific">Aphis craccivora</name>
    <name type="common">Cowpea aphid</name>
    <dbReference type="NCBI Taxonomy" id="307492"/>
    <lineage>
        <taxon>Eukaryota</taxon>
        <taxon>Metazoa</taxon>
        <taxon>Ecdysozoa</taxon>
        <taxon>Arthropoda</taxon>
        <taxon>Hexapoda</taxon>
        <taxon>Insecta</taxon>
        <taxon>Pterygota</taxon>
        <taxon>Neoptera</taxon>
        <taxon>Paraneoptera</taxon>
        <taxon>Hemiptera</taxon>
        <taxon>Sternorrhyncha</taxon>
        <taxon>Aphidomorpha</taxon>
        <taxon>Aphidoidea</taxon>
        <taxon>Aphididae</taxon>
        <taxon>Aphidini</taxon>
        <taxon>Aphis</taxon>
        <taxon>Aphis</taxon>
    </lineage>
</organism>
<accession>A0A6G0Z2F8</accession>
<evidence type="ECO:0000313" key="2">
    <source>
        <dbReference type="Proteomes" id="UP000478052"/>
    </source>
</evidence>
<keyword evidence="2" id="KW-1185">Reference proteome</keyword>
<keyword evidence="1" id="KW-0808">Transferase</keyword>
<dbReference type="Proteomes" id="UP000478052">
    <property type="component" value="Unassembled WGS sequence"/>
</dbReference>
<protein>
    <submittedName>
        <fullName evidence="1">Reverse transcriptase domain-containing protein</fullName>
    </submittedName>
</protein>
<dbReference type="OrthoDB" id="6778856at2759"/>
<keyword evidence="1" id="KW-0548">Nucleotidyltransferase</keyword>
<sequence>MANILDFSCTRLGKLIQNDNSKPCPFKVILCNSLEALTVLRSQAKLRSSSDWTNIRCASDRTLEQLEHLTSLRNELQHRRNNIGDNIIIKYIK</sequence>
<dbReference type="GO" id="GO:0003964">
    <property type="term" value="F:RNA-directed DNA polymerase activity"/>
    <property type="evidence" value="ECO:0007669"/>
    <property type="project" value="UniProtKB-KW"/>
</dbReference>
<feature type="non-terminal residue" evidence="1">
    <location>
        <position position="93"/>
    </location>
</feature>
<reference evidence="1 2" key="1">
    <citation type="submission" date="2019-08" db="EMBL/GenBank/DDBJ databases">
        <title>Whole genome of Aphis craccivora.</title>
        <authorList>
            <person name="Voronova N.V."/>
            <person name="Shulinski R.S."/>
            <person name="Bandarenka Y.V."/>
            <person name="Zhorov D.G."/>
            <person name="Warner D."/>
        </authorList>
    </citation>
    <scope>NUCLEOTIDE SEQUENCE [LARGE SCALE GENOMIC DNA]</scope>
    <source>
        <strain evidence="1">180601</strain>
        <tissue evidence="1">Whole Body</tissue>
    </source>
</reference>
<name>A0A6G0Z2F8_APHCR</name>
<comment type="caution">
    <text evidence="1">The sequence shown here is derived from an EMBL/GenBank/DDBJ whole genome shotgun (WGS) entry which is preliminary data.</text>
</comment>
<gene>
    <name evidence="1" type="ORF">FWK35_00020359</name>
</gene>
<dbReference type="AlphaFoldDB" id="A0A6G0Z2F8"/>
<keyword evidence="1" id="KW-0695">RNA-directed DNA polymerase</keyword>
<dbReference type="EMBL" id="VUJU01001543">
    <property type="protein sequence ID" value="KAF0764818.1"/>
    <property type="molecule type" value="Genomic_DNA"/>
</dbReference>
<evidence type="ECO:0000313" key="1">
    <source>
        <dbReference type="EMBL" id="KAF0764818.1"/>
    </source>
</evidence>